<keyword evidence="8 9" id="KW-0807">Transducer</keyword>
<dbReference type="PROSITE" id="PS00237">
    <property type="entry name" value="G_PROTEIN_RECEP_F1_1"/>
    <property type="match status" value="1"/>
</dbReference>
<feature type="transmembrane region" description="Helical" evidence="10">
    <location>
        <begin position="235"/>
        <end position="255"/>
    </location>
</feature>
<dbReference type="Gene3D" id="1.20.1070.10">
    <property type="entry name" value="Rhodopsin 7-helix transmembrane proteins"/>
    <property type="match status" value="1"/>
</dbReference>
<dbReference type="GO" id="GO:0030594">
    <property type="term" value="F:neurotransmitter receptor activity"/>
    <property type="evidence" value="ECO:0007669"/>
    <property type="project" value="TreeGrafter"/>
</dbReference>
<dbReference type="GO" id="GO:0005886">
    <property type="term" value="C:plasma membrane"/>
    <property type="evidence" value="ECO:0007669"/>
    <property type="project" value="UniProtKB-SubCell"/>
</dbReference>
<dbReference type="STRING" id="6526.A0A2C9M5Y4"/>
<dbReference type="Proteomes" id="UP000076420">
    <property type="component" value="Unassembled WGS sequence"/>
</dbReference>
<evidence type="ECO:0000313" key="13">
    <source>
        <dbReference type="Proteomes" id="UP000076420"/>
    </source>
</evidence>
<evidence type="ECO:0000256" key="2">
    <source>
        <dbReference type="ARBA" id="ARBA00022475"/>
    </source>
</evidence>
<evidence type="ECO:0000256" key="3">
    <source>
        <dbReference type="ARBA" id="ARBA00022692"/>
    </source>
</evidence>
<keyword evidence="7 9" id="KW-0675">Receptor</keyword>
<dbReference type="GO" id="GO:0030425">
    <property type="term" value="C:dendrite"/>
    <property type="evidence" value="ECO:0007669"/>
    <property type="project" value="TreeGrafter"/>
</dbReference>
<evidence type="ECO:0000256" key="6">
    <source>
        <dbReference type="ARBA" id="ARBA00023136"/>
    </source>
</evidence>
<dbReference type="EnsemblMetazoa" id="BGLB038954-RA">
    <property type="protein sequence ID" value="BGLB038954-PA"/>
    <property type="gene ID" value="BGLB038954"/>
</dbReference>
<keyword evidence="5 9" id="KW-0297">G-protein coupled receptor</keyword>
<dbReference type="GO" id="GO:0045202">
    <property type="term" value="C:synapse"/>
    <property type="evidence" value="ECO:0007669"/>
    <property type="project" value="GOC"/>
</dbReference>
<keyword evidence="6 10" id="KW-0472">Membrane</keyword>
<evidence type="ECO:0000256" key="8">
    <source>
        <dbReference type="ARBA" id="ARBA00023224"/>
    </source>
</evidence>
<gene>
    <name evidence="12" type="primary">106077980</name>
</gene>
<feature type="transmembrane region" description="Helical" evidence="10">
    <location>
        <begin position="55"/>
        <end position="73"/>
    </location>
</feature>
<keyword evidence="2" id="KW-1003">Cell membrane</keyword>
<dbReference type="PRINTS" id="PR00237">
    <property type="entry name" value="GPCRRHODOPSN"/>
</dbReference>
<dbReference type="GO" id="GO:0004993">
    <property type="term" value="F:G protein-coupled serotonin receptor activity"/>
    <property type="evidence" value="ECO:0007669"/>
    <property type="project" value="TreeGrafter"/>
</dbReference>
<feature type="transmembrane region" description="Helical" evidence="10">
    <location>
        <begin position="140"/>
        <end position="164"/>
    </location>
</feature>
<dbReference type="PROSITE" id="PS50262">
    <property type="entry name" value="G_PROTEIN_RECEP_F1_2"/>
    <property type="match status" value="1"/>
</dbReference>
<dbReference type="PANTHER" id="PTHR24247">
    <property type="entry name" value="5-HYDROXYTRYPTAMINE RECEPTOR"/>
    <property type="match status" value="1"/>
</dbReference>
<name>A0A2C9M5Y4_BIOGL</name>
<evidence type="ECO:0000256" key="9">
    <source>
        <dbReference type="RuleBase" id="RU000688"/>
    </source>
</evidence>
<dbReference type="AlphaFoldDB" id="A0A2C9M5Y4"/>
<sequence length="311" mass="35761">MSIFSSNQSLTKLIMTSFVAVEIVIGAFLMPLFVVETINDGHWKLGLLTCMVKNFFSGWMSQVSIFHICSMAVDRFLAIKYPLLYRRLTLRHALLQASLDWVIPLLAFTLSKLMDWYHDKLDKSPGVASHDFCSMTFNCFFFPVMLAFGYVFPLLVAIILYLFILLEVHKFHIRTGRYKEQRSQDFKRDNIISTNVLPDSGSVRNTAFEANIENPDVLGKVSKNRPKPDRKNLKAYKTVGCIIVCILVCWTPPYVLSSAYVFNISLLSWPLQSRMIFVLYMNAAINPLIYMFNKSIRRAVRTLLCSKCCRI</sequence>
<evidence type="ECO:0000256" key="1">
    <source>
        <dbReference type="ARBA" id="ARBA00004651"/>
    </source>
</evidence>
<reference evidence="12" key="1">
    <citation type="submission" date="2020-05" db="UniProtKB">
        <authorList>
            <consortium name="EnsemblMetazoa"/>
        </authorList>
    </citation>
    <scope>IDENTIFICATION</scope>
    <source>
        <strain evidence="12">BB02</strain>
    </source>
</reference>
<keyword evidence="4 10" id="KW-1133">Transmembrane helix</keyword>
<dbReference type="InterPro" id="IPR000276">
    <property type="entry name" value="GPCR_Rhodpsn"/>
</dbReference>
<organism evidence="12 13">
    <name type="scientific">Biomphalaria glabrata</name>
    <name type="common">Bloodfluke planorb</name>
    <name type="synonym">Freshwater snail</name>
    <dbReference type="NCBI Taxonomy" id="6526"/>
    <lineage>
        <taxon>Eukaryota</taxon>
        <taxon>Metazoa</taxon>
        <taxon>Spiralia</taxon>
        <taxon>Lophotrochozoa</taxon>
        <taxon>Mollusca</taxon>
        <taxon>Gastropoda</taxon>
        <taxon>Heterobranchia</taxon>
        <taxon>Euthyneura</taxon>
        <taxon>Panpulmonata</taxon>
        <taxon>Hygrophila</taxon>
        <taxon>Lymnaeoidea</taxon>
        <taxon>Planorbidae</taxon>
        <taxon>Biomphalaria</taxon>
    </lineage>
</organism>
<dbReference type="VEuPathDB" id="VectorBase:BGLAX_029082"/>
<feature type="transmembrane region" description="Helical" evidence="10">
    <location>
        <begin position="275"/>
        <end position="292"/>
    </location>
</feature>
<protein>
    <recommendedName>
        <fullName evidence="11">G-protein coupled receptors family 1 profile domain-containing protein</fullName>
    </recommendedName>
</protein>
<evidence type="ECO:0000256" key="4">
    <source>
        <dbReference type="ARBA" id="ARBA00022989"/>
    </source>
</evidence>
<proteinExistence type="inferred from homology"/>
<feature type="transmembrane region" description="Helical" evidence="10">
    <location>
        <begin position="93"/>
        <end position="114"/>
    </location>
</feature>
<dbReference type="PANTHER" id="PTHR24247:SF202">
    <property type="entry name" value="5-HYDROXYTRYPTAMINE RECEPTOR 1"/>
    <property type="match status" value="1"/>
</dbReference>
<dbReference type="GO" id="GO:0007268">
    <property type="term" value="P:chemical synaptic transmission"/>
    <property type="evidence" value="ECO:0007669"/>
    <property type="project" value="TreeGrafter"/>
</dbReference>
<dbReference type="InterPro" id="IPR017452">
    <property type="entry name" value="GPCR_Rhodpsn_7TM"/>
</dbReference>
<dbReference type="KEGG" id="bgt:106077980"/>
<evidence type="ECO:0000256" key="7">
    <source>
        <dbReference type="ARBA" id="ARBA00023170"/>
    </source>
</evidence>
<accession>A0A2C9M5Y4</accession>
<dbReference type="Pfam" id="PF00001">
    <property type="entry name" value="7tm_1"/>
    <property type="match status" value="1"/>
</dbReference>
<evidence type="ECO:0000313" key="12">
    <source>
        <dbReference type="EnsemblMetazoa" id="BGLB038954-PA"/>
    </source>
</evidence>
<evidence type="ECO:0000256" key="10">
    <source>
        <dbReference type="SAM" id="Phobius"/>
    </source>
</evidence>
<evidence type="ECO:0000256" key="5">
    <source>
        <dbReference type="ARBA" id="ARBA00023040"/>
    </source>
</evidence>
<feature type="transmembrane region" description="Helical" evidence="10">
    <location>
        <begin position="12"/>
        <end position="35"/>
    </location>
</feature>
<dbReference type="GO" id="GO:0007187">
    <property type="term" value="P:G protein-coupled receptor signaling pathway, coupled to cyclic nucleotide second messenger"/>
    <property type="evidence" value="ECO:0007669"/>
    <property type="project" value="TreeGrafter"/>
</dbReference>
<comment type="subcellular location">
    <subcellularLocation>
        <location evidence="1">Cell membrane</location>
        <topology evidence="1">Multi-pass membrane protein</topology>
    </subcellularLocation>
</comment>
<dbReference type="VEuPathDB" id="VectorBase:BGLB038954"/>
<comment type="similarity">
    <text evidence="9">Belongs to the G-protein coupled receptor 1 family.</text>
</comment>
<evidence type="ECO:0000259" key="11">
    <source>
        <dbReference type="PROSITE" id="PS50262"/>
    </source>
</evidence>
<keyword evidence="3 9" id="KW-0812">Transmembrane</keyword>
<dbReference type="SUPFAM" id="SSF81321">
    <property type="entry name" value="Family A G protein-coupled receptor-like"/>
    <property type="match status" value="1"/>
</dbReference>
<feature type="domain" description="G-protein coupled receptors family 1 profile" evidence="11">
    <location>
        <begin position="1"/>
        <end position="290"/>
    </location>
</feature>